<reference evidence="2 3" key="1">
    <citation type="submission" date="2023-02" db="EMBL/GenBank/DDBJ databases">
        <title>LHISI_Scaffold_Assembly.</title>
        <authorList>
            <person name="Stuart O.P."/>
            <person name="Cleave R."/>
            <person name="Magrath M.J.L."/>
            <person name="Mikheyev A.S."/>
        </authorList>
    </citation>
    <scope>NUCLEOTIDE SEQUENCE [LARGE SCALE GENOMIC DNA]</scope>
    <source>
        <strain evidence="2">Daus_M_001</strain>
        <tissue evidence="2">Leg muscle</tissue>
    </source>
</reference>
<keyword evidence="1" id="KW-1133">Transmembrane helix</keyword>
<evidence type="ECO:0000313" key="3">
    <source>
        <dbReference type="Proteomes" id="UP001159363"/>
    </source>
</evidence>
<protein>
    <submittedName>
        <fullName evidence="2">Uncharacterized protein</fullName>
    </submittedName>
</protein>
<accession>A0ABQ9HBC4</accession>
<gene>
    <name evidence="2" type="ORF">PR048_018067</name>
</gene>
<feature type="transmembrane region" description="Helical" evidence="1">
    <location>
        <begin position="12"/>
        <end position="31"/>
    </location>
</feature>
<proteinExistence type="predicted"/>
<keyword evidence="3" id="KW-1185">Reference proteome</keyword>
<dbReference type="EMBL" id="JARBHB010000006">
    <property type="protein sequence ID" value="KAJ8881583.1"/>
    <property type="molecule type" value="Genomic_DNA"/>
</dbReference>
<comment type="caution">
    <text evidence="2">The sequence shown here is derived from an EMBL/GenBank/DDBJ whole genome shotgun (WGS) entry which is preliminary data.</text>
</comment>
<dbReference type="Proteomes" id="UP001159363">
    <property type="component" value="Chromosome 5"/>
</dbReference>
<keyword evidence="1" id="KW-0472">Membrane</keyword>
<evidence type="ECO:0000313" key="2">
    <source>
        <dbReference type="EMBL" id="KAJ8881583.1"/>
    </source>
</evidence>
<name>A0ABQ9HBC4_9NEOP</name>
<keyword evidence="1" id="KW-0812">Transmembrane</keyword>
<organism evidence="2 3">
    <name type="scientific">Dryococelus australis</name>
    <dbReference type="NCBI Taxonomy" id="614101"/>
    <lineage>
        <taxon>Eukaryota</taxon>
        <taxon>Metazoa</taxon>
        <taxon>Ecdysozoa</taxon>
        <taxon>Arthropoda</taxon>
        <taxon>Hexapoda</taxon>
        <taxon>Insecta</taxon>
        <taxon>Pterygota</taxon>
        <taxon>Neoptera</taxon>
        <taxon>Polyneoptera</taxon>
        <taxon>Phasmatodea</taxon>
        <taxon>Verophasmatodea</taxon>
        <taxon>Anareolatae</taxon>
        <taxon>Phasmatidae</taxon>
        <taxon>Eurycanthinae</taxon>
        <taxon>Dryococelus</taxon>
    </lineage>
</organism>
<evidence type="ECO:0000256" key="1">
    <source>
        <dbReference type="SAM" id="Phobius"/>
    </source>
</evidence>
<sequence length="64" mass="7328">MKEFMLNGEVIGLLILINDTLFSCIALFPYAKSSQLYVQDMMDLSSKMTADGYHKFTKCGYFIM</sequence>